<dbReference type="Gene3D" id="3.40.50.300">
    <property type="entry name" value="P-loop containing nucleotide triphosphate hydrolases"/>
    <property type="match status" value="1"/>
</dbReference>
<dbReference type="STRING" id="1458461.BN1012_Phect2583"/>
<sequence>MIKFTDPSFVGPPKEPDPDAASLTISEITFSDGTQVTLSPNDIVVLVGPNNAGKSALLREIGRWVPGGGGPLRQVSTDAKLRPIGNDRDVRERLQKFGTVFERGGTTVVRGHGFNIEAYSGLENLPMTSLPLQGVFHRAIRTKDRITGSDPATSFDALSKGPNTPIQLAYFDSDIESRISRHFRKAFGQDLIVMRVGGNKIPLLVGQRPTLDPGEDPTRRSYLGKLAASTKALQEQGDGMRSFATVILETLAGQSPTIITLDEPEAFLHPPQAHLLGELLARERRPLTQLFVATHSPDVLAGFLKEAPEQLRLLRIHRSGDVNQVKELPKDKVKAVAADPLMKYSPVLSGVFHQRTIICEADADCMFYQSLLALPSVSTETHPDVLFVHANGKHRMAAMAEALKALAVPVDVIADFDVLSEKSTFQNLVVTLGGDWSAIETDWNTVKSAIESRKPWLNADALISEITKKLDAAAGKPEFPKKTSVEIRNVLKMDSPWAAAKSTGDAAIPNGQPTQAMGRLRDYLEHIGLWIVPVGELEGFYRSAGKHGPKWLQTVMEECDLDTEPDLEQAREFVRSVWARPIS</sequence>
<dbReference type="InterPro" id="IPR003959">
    <property type="entry name" value="ATPase_AAA_core"/>
</dbReference>
<dbReference type="Pfam" id="PF13304">
    <property type="entry name" value="AAA_21"/>
    <property type="match status" value="1"/>
</dbReference>
<dbReference type="CDD" id="cd00267">
    <property type="entry name" value="ABC_ATPase"/>
    <property type="match status" value="2"/>
</dbReference>
<gene>
    <name evidence="2" type="ORF">BN1012_Phect2583</name>
</gene>
<dbReference type="KEGG" id="pect:BN1012_Phect2583"/>
<dbReference type="GO" id="GO:0016887">
    <property type="term" value="F:ATP hydrolysis activity"/>
    <property type="evidence" value="ECO:0007669"/>
    <property type="project" value="InterPro"/>
</dbReference>
<protein>
    <recommendedName>
        <fullName evidence="1">AAA+ ATPase domain-containing protein</fullName>
    </recommendedName>
</protein>
<dbReference type="InterPro" id="IPR003593">
    <property type="entry name" value="AAA+_ATPase"/>
</dbReference>
<feature type="domain" description="AAA+ ATPase" evidence="1">
    <location>
        <begin position="40"/>
        <end position="317"/>
    </location>
</feature>
<organism evidence="2 3">
    <name type="scientific">Candidatus Phaeomarinibacter ectocarpi</name>
    <dbReference type="NCBI Taxonomy" id="1458461"/>
    <lineage>
        <taxon>Bacteria</taxon>
        <taxon>Pseudomonadati</taxon>
        <taxon>Pseudomonadota</taxon>
        <taxon>Alphaproteobacteria</taxon>
        <taxon>Hyphomicrobiales</taxon>
        <taxon>Parvibaculaceae</taxon>
        <taxon>Candidatus Phaeomarinibacter</taxon>
    </lineage>
</organism>
<dbReference type="HOGENOM" id="CLU_035695_0_0_5"/>
<dbReference type="Proteomes" id="UP000032160">
    <property type="component" value="Chromosome I"/>
</dbReference>
<reference evidence="2 3" key="1">
    <citation type="journal article" date="2014" name="Front. Genet.">
        <title>Genome and metabolic network of "Candidatus Phaeomarinobacter ectocarpi" Ec32, a new candidate genus of Alphaproteobacteria frequently associated with brown algae.</title>
        <authorList>
            <person name="Dittami S.M."/>
            <person name="Barbeyron T."/>
            <person name="Boyen C."/>
            <person name="Cambefort J."/>
            <person name="Collet G."/>
            <person name="Delage L."/>
            <person name="Gobet A."/>
            <person name="Groisillier A."/>
            <person name="Leblanc C."/>
            <person name="Michel G."/>
            <person name="Scornet D."/>
            <person name="Siegel A."/>
            <person name="Tapia J.E."/>
            <person name="Tonon T."/>
        </authorList>
    </citation>
    <scope>NUCLEOTIDE SEQUENCE [LARGE SCALE GENOMIC DNA]</scope>
    <source>
        <strain evidence="2 3">Ec32</strain>
    </source>
</reference>
<dbReference type="SMART" id="SM00382">
    <property type="entry name" value="AAA"/>
    <property type="match status" value="1"/>
</dbReference>
<dbReference type="GO" id="GO:0005524">
    <property type="term" value="F:ATP binding"/>
    <property type="evidence" value="ECO:0007669"/>
    <property type="project" value="InterPro"/>
</dbReference>
<dbReference type="SUPFAM" id="SSF52540">
    <property type="entry name" value="P-loop containing nucleoside triphosphate hydrolases"/>
    <property type="match status" value="1"/>
</dbReference>
<accession>X5MP24</accession>
<evidence type="ECO:0000313" key="3">
    <source>
        <dbReference type="Proteomes" id="UP000032160"/>
    </source>
</evidence>
<dbReference type="RefSeq" id="WP_052534613.1">
    <property type="nucleotide sequence ID" value="NZ_HG966617.1"/>
</dbReference>
<dbReference type="PANTHER" id="PTHR43581:SF4">
    <property type="entry name" value="ATP_GTP PHOSPHATASE"/>
    <property type="match status" value="1"/>
</dbReference>
<evidence type="ECO:0000313" key="2">
    <source>
        <dbReference type="EMBL" id="CDO60796.1"/>
    </source>
</evidence>
<dbReference type="InterPro" id="IPR027417">
    <property type="entry name" value="P-loop_NTPase"/>
</dbReference>
<proteinExistence type="predicted"/>
<dbReference type="InterPro" id="IPR051396">
    <property type="entry name" value="Bact_Antivir_Def_Nuclease"/>
</dbReference>
<keyword evidence="3" id="KW-1185">Reference proteome</keyword>
<name>X5MP24_9HYPH</name>
<evidence type="ECO:0000259" key="1">
    <source>
        <dbReference type="SMART" id="SM00382"/>
    </source>
</evidence>
<dbReference type="PANTHER" id="PTHR43581">
    <property type="entry name" value="ATP/GTP PHOSPHATASE"/>
    <property type="match status" value="1"/>
</dbReference>
<dbReference type="PATRIC" id="fig|1458461.3.peg.2588"/>
<dbReference type="EMBL" id="HG966617">
    <property type="protein sequence ID" value="CDO60796.1"/>
    <property type="molecule type" value="Genomic_DNA"/>
</dbReference>
<dbReference type="AlphaFoldDB" id="X5MP24"/>